<dbReference type="InterPro" id="IPR045324">
    <property type="entry name" value="Small_multidrug_res"/>
</dbReference>
<reference evidence="9 10" key="1">
    <citation type="submission" date="2016-10" db="EMBL/GenBank/DDBJ databases">
        <authorList>
            <person name="de Groot N.N."/>
        </authorList>
    </citation>
    <scope>NUCLEOTIDE SEQUENCE [LARGE SCALE GENOMIC DNA]</scope>
    <source>
        <strain evidence="9 10">CGMCC 4.1877</strain>
    </source>
</reference>
<keyword evidence="6 8" id="KW-0472">Membrane</keyword>
<dbReference type="InterPro" id="IPR000390">
    <property type="entry name" value="Small_drug/metabolite_transptr"/>
</dbReference>
<protein>
    <submittedName>
        <fullName evidence="9">Small multidrug resistance pump</fullName>
    </submittedName>
</protein>
<feature type="transmembrane region" description="Helical" evidence="8">
    <location>
        <begin position="84"/>
        <end position="103"/>
    </location>
</feature>
<gene>
    <name evidence="9" type="ORF">SAMN05216207_104936</name>
</gene>
<evidence type="ECO:0000256" key="4">
    <source>
        <dbReference type="ARBA" id="ARBA00022692"/>
    </source>
</evidence>
<dbReference type="EMBL" id="FOUY01000049">
    <property type="protein sequence ID" value="SFO38102.1"/>
    <property type="molecule type" value="Genomic_DNA"/>
</dbReference>
<dbReference type="GO" id="GO:0022857">
    <property type="term" value="F:transmembrane transporter activity"/>
    <property type="evidence" value="ECO:0007669"/>
    <property type="project" value="InterPro"/>
</dbReference>
<dbReference type="Pfam" id="PF00893">
    <property type="entry name" value="Multi_Drug_Res"/>
    <property type="match status" value="1"/>
</dbReference>
<dbReference type="GO" id="GO:0005886">
    <property type="term" value="C:plasma membrane"/>
    <property type="evidence" value="ECO:0007669"/>
    <property type="project" value="UniProtKB-SubCell"/>
</dbReference>
<comment type="similarity">
    <text evidence="7">Belongs to the drug/metabolite transporter (DMT) superfamily. Small multidrug resistance (SMR) (TC 2.A.7.1) family.</text>
</comment>
<name>A0A1I5GQ49_PSUAM</name>
<dbReference type="AlphaFoldDB" id="A0A1I5GQ49"/>
<sequence length="109" mass="11039">MWGWLALAVGAEVTATVSLRASDGFSRVLPSLITVAGYALAFYSLSQALTRGMNLGIAYGVWAAAGVAIVALVGVFFLGESLTWTQAGGILLIIGGVLALELGGAPARA</sequence>
<keyword evidence="4 7" id="KW-0812">Transmembrane</keyword>
<evidence type="ECO:0000256" key="6">
    <source>
        <dbReference type="ARBA" id="ARBA00023136"/>
    </source>
</evidence>
<dbReference type="InterPro" id="IPR037185">
    <property type="entry name" value="EmrE-like"/>
</dbReference>
<evidence type="ECO:0000256" key="7">
    <source>
        <dbReference type="RuleBase" id="RU003942"/>
    </source>
</evidence>
<keyword evidence="5 8" id="KW-1133">Transmembrane helix</keyword>
<keyword evidence="2" id="KW-0813">Transport</keyword>
<dbReference type="SUPFAM" id="SSF103481">
    <property type="entry name" value="Multidrug resistance efflux transporter EmrE"/>
    <property type="match status" value="1"/>
</dbReference>
<feature type="transmembrane region" description="Helical" evidence="8">
    <location>
        <begin position="57"/>
        <end position="78"/>
    </location>
</feature>
<accession>A0A1I5GQ49</accession>
<evidence type="ECO:0000256" key="8">
    <source>
        <dbReference type="SAM" id="Phobius"/>
    </source>
</evidence>
<dbReference type="OrthoDB" id="3175079at2"/>
<dbReference type="STRING" id="260086.SAMN05216207_104936"/>
<evidence type="ECO:0000256" key="1">
    <source>
        <dbReference type="ARBA" id="ARBA00004651"/>
    </source>
</evidence>
<comment type="subcellular location">
    <subcellularLocation>
        <location evidence="1 7">Cell membrane</location>
        <topology evidence="1 7">Multi-pass membrane protein</topology>
    </subcellularLocation>
</comment>
<keyword evidence="10" id="KW-1185">Reference proteome</keyword>
<dbReference type="Gene3D" id="1.10.3730.20">
    <property type="match status" value="1"/>
</dbReference>
<keyword evidence="3" id="KW-1003">Cell membrane</keyword>
<dbReference type="Proteomes" id="UP000199614">
    <property type="component" value="Unassembled WGS sequence"/>
</dbReference>
<organism evidence="9 10">
    <name type="scientific">Pseudonocardia ammonioxydans</name>
    <dbReference type="NCBI Taxonomy" id="260086"/>
    <lineage>
        <taxon>Bacteria</taxon>
        <taxon>Bacillati</taxon>
        <taxon>Actinomycetota</taxon>
        <taxon>Actinomycetes</taxon>
        <taxon>Pseudonocardiales</taxon>
        <taxon>Pseudonocardiaceae</taxon>
        <taxon>Pseudonocardia</taxon>
    </lineage>
</organism>
<evidence type="ECO:0000313" key="10">
    <source>
        <dbReference type="Proteomes" id="UP000199614"/>
    </source>
</evidence>
<evidence type="ECO:0000256" key="3">
    <source>
        <dbReference type="ARBA" id="ARBA00022475"/>
    </source>
</evidence>
<evidence type="ECO:0000313" key="9">
    <source>
        <dbReference type="EMBL" id="SFO38102.1"/>
    </source>
</evidence>
<dbReference type="PANTHER" id="PTHR30561:SF1">
    <property type="entry name" value="MULTIDRUG TRANSPORTER EMRE"/>
    <property type="match status" value="1"/>
</dbReference>
<dbReference type="PANTHER" id="PTHR30561">
    <property type="entry name" value="SMR FAMILY PROTON-DEPENDENT DRUG EFFLUX TRANSPORTER SUGE"/>
    <property type="match status" value="1"/>
</dbReference>
<feature type="transmembrane region" description="Helical" evidence="8">
    <location>
        <begin position="25"/>
        <end position="45"/>
    </location>
</feature>
<evidence type="ECO:0000256" key="5">
    <source>
        <dbReference type="ARBA" id="ARBA00022989"/>
    </source>
</evidence>
<evidence type="ECO:0000256" key="2">
    <source>
        <dbReference type="ARBA" id="ARBA00022448"/>
    </source>
</evidence>
<dbReference type="RefSeq" id="WP_093354120.1">
    <property type="nucleotide sequence ID" value="NZ_FOUY01000049.1"/>
</dbReference>
<proteinExistence type="inferred from homology"/>